<comment type="caution">
    <text evidence="2">The sequence shown here is derived from an EMBL/GenBank/DDBJ whole genome shotgun (WGS) entry which is preliminary data.</text>
</comment>
<proteinExistence type="predicted"/>
<dbReference type="EMBL" id="JBBNAG010000004">
    <property type="protein sequence ID" value="KAK9140338.1"/>
    <property type="molecule type" value="Genomic_DNA"/>
</dbReference>
<protein>
    <submittedName>
        <fullName evidence="2">Uncharacterized protein</fullName>
    </submittedName>
</protein>
<evidence type="ECO:0000313" key="3">
    <source>
        <dbReference type="Proteomes" id="UP001419268"/>
    </source>
</evidence>
<feature type="region of interest" description="Disordered" evidence="1">
    <location>
        <begin position="142"/>
        <end position="173"/>
    </location>
</feature>
<feature type="region of interest" description="Disordered" evidence="1">
    <location>
        <begin position="1"/>
        <end position="27"/>
    </location>
</feature>
<dbReference type="AlphaFoldDB" id="A0AAP0JU84"/>
<dbReference type="Proteomes" id="UP001419268">
    <property type="component" value="Unassembled WGS sequence"/>
</dbReference>
<keyword evidence="3" id="KW-1185">Reference proteome</keyword>
<feature type="compositionally biased region" description="Basic and acidic residues" evidence="1">
    <location>
        <begin position="7"/>
        <end position="18"/>
    </location>
</feature>
<reference evidence="2 3" key="1">
    <citation type="submission" date="2024-01" db="EMBL/GenBank/DDBJ databases">
        <title>Genome assemblies of Stephania.</title>
        <authorList>
            <person name="Yang L."/>
        </authorList>
    </citation>
    <scope>NUCLEOTIDE SEQUENCE [LARGE SCALE GENOMIC DNA]</scope>
    <source>
        <strain evidence="2">JXDWG</strain>
        <tissue evidence="2">Leaf</tissue>
    </source>
</reference>
<accession>A0AAP0JU84</accession>
<feature type="compositionally biased region" description="Basic and acidic residues" evidence="1">
    <location>
        <begin position="142"/>
        <end position="160"/>
    </location>
</feature>
<evidence type="ECO:0000256" key="1">
    <source>
        <dbReference type="SAM" id="MobiDB-lite"/>
    </source>
</evidence>
<evidence type="ECO:0000313" key="2">
    <source>
        <dbReference type="EMBL" id="KAK9140338.1"/>
    </source>
</evidence>
<name>A0AAP0JU84_9MAGN</name>
<gene>
    <name evidence="2" type="ORF">Scep_010019</name>
</gene>
<sequence>MPSPMHDPGEADVEHRGIETSVQHPDLTREVPFDKLAETMHCCIGIETGGVREVASQTGSLTNGATFKLLHVDNLIIQEEDTEARIGTKTMGISLEIRPGLNLGKGKMVTIDGSPPQTHIEFGEPSDPAFLNAFIEVSSKFDRTVRTEDGPNKEMNEERPNSSLKEASPGPDT</sequence>
<organism evidence="2 3">
    <name type="scientific">Stephania cephalantha</name>
    <dbReference type="NCBI Taxonomy" id="152367"/>
    <lineage>
        <taxon>Eukaryota</taxon>
        <taxon>Viridiplantae</taxon>
        <taxon>Streptophyta</taxon>
        <taxon>Embryophyta</taxon>
        <taxon>Tracheophyta</taxon>
        <taxon>Spermatophyta</taxon>
        <taxon>Magnoliopsida</taxon>
        <taxon>Ranunculales</taxon>
        <taxon>Menispermaceae</taxon>
        <taxon>Menispermoideae</taxon>
        <taxon>Cissampelideae</taxon>
        <taxon>Stephania</taxon>
    </lineage>
</organism>